<dbReference type="InterPro" id="IPR036226">
    <property type="entry name" value="LipOase_C_sf"/>
</dbReference>
<comment type="catalytic activity">
    <reaction evidence="1">
        <text>(9Z,12Z)-octadecadienoate + O2 = (11S)-hydroperoxy-(9Z,12Z)-octadecadienoate</text>
        <dbReference type="Rhea" id="RHEA:18993"/>
        <dbReference type="ChEBI" id="CHEBI:15379"/>
        <dbReference type="ChEBI" id="CHEBI:30245"/>
        <dbReference type="ChEBI" id="CHEBI:57467"/>
        <dbReference type="EC" id="1.13.11.45"/>
    </reaction>
</comment>
<dbReference type="GO" id="GO:0050584">
    <property type="term" value="F:linoleate 11-lipoxygenase activity"/>
    <property type="evidence" value="ECO:0007669"/>
    <property type="project" value="UniProtKB-EC"/>
</dbReference>
<dbReference type="Proteomes" id="UP001140453">
    <property type="component" value="Unassembled WGS sequence"/>
</dbReference>
<dbReference type="SUPFAM" id="SSF48484">
    <property type="entry name" value="Lipoxigenase"/>
    <property type="match status" value="1"/>
</dbReference>
<keyword evidence="8" id="KW-0464">Manganese</keyword>
<proteinExistence type="predicted"/>
<name>A0A9W9CUX2_9PEZI</name>
<protein>
    <recommendedName>
        <fullName evidence="4">Manganese lipoxygenase</fullName>
        <ecNumber evidence="3">1.13.11.45</ecNumber>
    </recommendedName>
</protein>
<dbReference type="InterPro" id="IPR000907">
    <property type="entry name" value="LipOase"/>
</dbReference>
<dbReference type="InterPro" id="IPR013819">
    <property type="entry name" value="LipOase_C"/>
</dbReference>
<evidence type="ECO:0000256" key="2">
    <source>
        <dbReference type="ARBA" id="ARBA00001936"/>
    </source>
</evidence>
<reference evidence="12" key="1">
    <citation type="submission" date="2022-10" db="EMBL/GenBank/DDBJ databases">
        <title>Tapping the CABI collections for fungal endophytes: first genome assemblies for Collariella, Neodidymelliopsis, Ascochyta clinopodiicola, Didymella pomorum, Didymosphaeria variabile, Neocosmospora piperis and Neocucurbitaria cava.</title>
        <authorList>
            <person name="Hill R."/>
        </authorList>
    </citation>
    <scope>NUCLEOTIDE SEQUENCE</scope>
    <source>
        <strain evidence="12">IMI 355082</strain>
    </source>
</reference>
<evidence type="ECO:0000256" key="4">
    <source>
        <dbReference type="ARBA" id="ARBA00021175"/>
    </source>
</evidence>
<evidence type="ECO:0000256" key="3">
    <source>
        <dbReference type="ARBA" id="ARBA00013178"/>
    </source>
</evidence>
<keyword evidence="5" id="KW-0479">Metal-binding</keyword>
<dbReference type="PROSITE" id="PS51393">
    <property type="entry name" value="LIPOXYGENASE_3"/>
    <property type="match status" value="1"/>
</dbReference>
<keyword evidence="13" id="KW-1185">Reference proteome</keyword>
<evidence type="ECO:0000313" key="12">
    <source>
        <dbReference type="EMBL" id="KAJ4387874.1"/>
    </source>
</evidence>
<dbReference type="Gene3D" id="1.20.245.10">
    <property type="entry name" value="Lipoxygenase-1, Domain 5"/>
    <property type="match status" value="1"/>
</dbReference>
<dbReference type="AlphaFoldDB" id="A0A9W9CUX2"/>
<dbReference type="EMBL" id="JAPEVB010000005">
    <property type="protein sequence ID" value="KAJ4387874.1"/>
    <property type="molecule type" value="Genomic_DNA"/>
</dbReference>
<evidence type="ECO:0000259" key="11">
    <source>
        <dbReference type="PROSITE" id="PS51393"/>
    </source>
</evidence>
<dbReference type="OrthoDB" id="407298at2759"/>
<dbReference type="GO" id="GO:0034440">
    <property type="term" value="P:lipid oxidation"/>
    <property type="evidence" value="ECO:0007669"/>
    <property type="project" value="InterPro"/>
</dbReference>
<feature type="signal peptide" evidence="10">
    <location>
        <begin position="1"/>
        <end position="21"/>
    </location>
</feature>
<organism evidence="12 13">
    <name type="scientific">Gnomoniopsis smithogilvyi</name>
    <dbReference type="NCBI Taxonomy" id="1191159"/>
    <lineage>
        <taxon>Eukaryota</taxon>
        <taxon>Fungi</taxon>
        <taxon>Dikarya</taxon>
        <taxon>Ascomycota</taxon>
        <taxon>Pezizomycotina</taxon>
        <taxon>Sordariomycetes</taxon>
        <taxon>Sordariomycetidae</taxon>
        <taxon>Diaporthales</taxon>
        <taxon>Gnomoniaceae</taxon>
        <taxon>Gnomoniopsis</taxon>
    </lineage>
</organism>
<evidence type="ECO:0000256" key="9">
    <source>
        <dbReference type="SAM" id="MobiDB-lite"/>
    </source>
</evidence>
<sequence>MRISQLSLNVLLLLGLQGTNGAVIVTPRAQETESAPKLVGRQPSTSYKLPQQDSNGTTRAAALATTQAGFLYGPPIAGGPAYPSGAIGNSTAAADLASLDVELVAERTMAYEDAALATEAFEAAAAVTGGLTTLEAYASLYDNEWKNTLPKGPAPGVLSNYTQDLFFSMERLSVSPYAVSRLNPFSDSLAFEVDDLTAQAISGSTLAELFAAGRLFYIDHSAQASLERTDAYAAACDAYFYIDEASGDFLPLAIRTGVGANLIYTPRDQANDWLLAKMIFNGNDIFFAQFNHLAGTHEVVQIVWMAAIRTLSAEHPVYAILDRLMYQVFAVQPIARDVLFASGEAVDEIFGYTGTAAQQFTDELYNGGKGAFQSNYFLTDLENRGLINSKFGPDLTHFPFYEDALVIHSAIQAFMTSFVDSYYSSDADVLKDSEIQAWGPEANDHAGVYDFPESISTKQELVDILTHMAHLASTAHHAVNTNELASVSMTLPFHPAALSKPLPTTKGNTSVVSYLPSFATCTEQLVINGVFARPLLVDTNRTLVHMFDDADMLALMNEATNTAAALFQTTMEVFSDVVSARTFDSNGLSQGMPFLWQGLDPNVAPFSVTI</sequence>
<dbReference type="EC" id="1.13.11.45" evidence="3"/>
<dbReference type="GO" id="GO:0043651">
    <property type="term" value="P:linoleic acid metabolic process"/>
    <property type="evidence" value="ECO:0007669"/>
    <property type="project" value="UniProtKB-ARBA"/>
</dbReference>
<feature type="chain" id="PRO_5040962185" description="Manganese lipoxygenase" evidence="10">
    <location>
        <begin position="22"/>
        <end position="610"/>
    </location>
</feature>
<feature type="compositionally biased region" description="Polar residues" evidence="9">
    <location>
        <begin position="42"/>
        <end position="56"/>
    </location>
</feature>
<evidence type="ECO:0000256" key="5">
    <source>
        <dbReference type="ARBA" id="ARBA00022723"/>
    </source>
</evidence>
<dbReference type="GO" id="GO:0046872">
    <property type="term" value="F:metal ion binding"/>
    <property type="evidence" value="ECO:0007669"/>
    <property type="project" value="UniProtKB-KW"/>
</dbReference>
<dbReference type="Pfam" id="PF00305">
    <property type="entry name" value="Lipoxygenase"/>
    <property type="match status" value="1"/>
</dbReference>
<keyword evidence="6" id="KW-0223">Dioxygenase</keyword>
<gene>
    <name evidence="12" type="ORF">N0V93_008477</name>
</gene>
<feature type="domain" description="Lipoxygenase" evidence="11">
    <location>
        <begin position="215"/>
        <end position="610"/>
    </location>
</feature>
<feature type="region of interest" description="Disordered" evidence="9">
    <location>
        <begin position="30"/>
        <end position="56"/>
    </location>
</feature>
<evidence type="ECO:0000256" key="10">
    <source>
        <dbReference type="SAM" id="SignalP"/>
    </source>
</evidence>
<dbReference type="PANTHER" id="PTHR11771">
    <property type="entry name" value="LIPOXYGENASE"/>
    <property type="match status" value="1"/>
</dbReference>
<evidence type="ECO:0000256" key="8">
    <source>
        <dbReference type="ARBA" id="ARBA00023211"/>
    </source>
</evidence>
<keyword evidence="10" id="KW-0732">Signal</keyword>
<evidence type="ECO:0000256" key="7">
    <source>
        <dbReference type="ARBA" id="ARBA00023002"/>
    </source>
</evidence>
<evidence type="ECO:0000313" key="13">
    <source>
        <dbReference type="Proteomes" id="UP001140453"/>
    </source>
</evidence>
<accession>A0A9W9CUX2</accession>
<comment type="caution">
    <text evidence="12">The sequence shown here is derived from an EMBL/GenBank/DDBJ whole genome shotgun (WGS) entry which is preliminary data.</text>
</comment>
<evidence type="ECO:0000256" key="1">
    <source>
        <dbReference type="ARBA" id="ARBA00000366"/>
    </source>
</evidence>
<evidence type="ECO:0000256" key="6">
    <source>
        <dbReference type="ARBA" id="ARBA00022964"/>
    </source>
</evidence>
<dbReference type="Gene3D" id="3.10.450.60">
    <property type="match status" value="1"/>
</dbReference>
<keyword evidence="7" id="KW-0560">Oxidoreductase</keyword>
<comment type="cofactor">
    <cofactor evidence="2">
        <name>Mn(2+)</name>
        <dbReference type="ChEBI" id="CHEBI:29035"/>
    </cofactor>
</comment>